<dbReference type="Pfam" id="PF05658">
    <property type="entry name" value="YadA_head"/>
    <property type="match status" value="2"/>
</dbReference>
<dbReference type="InterPro" id="IPR008640">
    <property type="entry name" value="Adhesin_Head_dom"/>
</dbReference>
<protein>
    <recommendedName>
        <fullName evidence="1">Trimeric autotransporter adhesin YadA-like head domain-containing protein</fullName>
    </recommendedName>
</protein>
<proteinExistence type="predicted"/>
<dbReference type="EMBL" id="MTZV01000003">
    <property type="protein sequence ID" value="PCE27080.1"/>
    <property type="molecule type" value="Genomic_DNA"/>
</dbReference>
<dbReference type="AlphaFoldDB" id="A0A2A4F345"/>
<name>A0A2A4F345_9BURK</name>
<evidence type="ECO:0000259" key="1">
    <source>
        <dbReference type="Pfam" id="PF05658"/>
    </source>
</evidence>
<feature type="domain" description="Trimeric autotransporter adhesin YadA-like head" evidence="1">
    <location>
        <begin position="49"/>
        <end position="73"/>
    </location>
</feature>
<dbReference type="InterPro" id="IPR045584">
    <property type="entry name" value="Pilin-like"/>
</dbReference>
<dbReference type="GO" id="GO:0019867">
    <property type="term" value="C:outer membrane"/>
    <property type="evidence" value="ECO:0007669"/>
    <property type="project" value="InterPro"/>
</dbReference>
<dbReference type="Gene3D" id="2.150.10.10">
    <property type="entry name" value="Serralysin-like metalloprotease, C-terminal"/>
    <property type="match status" value="1"/>
</dbReference>
<comment type="caution">
    <text evidence="2">The sequence shown here is derived from an EMBL/GenBank/DDBJ whole genome shotgun (WGS) entry which is preliminary data.</text>
</comment>
<evidence type="ECO:0000313" key="3">
    <source>
        <dbReference type="Proteomes" id="UP000218022"/>
    </source>
</evidence>
<sequence length="186" mass="18164">MGFRALAARQGAVAIGYQARASGDPTVAIGDNAVASGDYAVALGASASASGENAVALGAGSIADRPNSVSIGSPGRERRLANLAPGVMPGDAVNLSQLEAVRHEIGDVAHRAYSGVAMSMAMTGAYLPSLNPGEVAAGVGVGGFSGYGAIALNVKGLASNGSLGWGAGVSTTGSVVGFNFGAGWKW</sequence>
<dbReference type="SUPFAM" id="SSF101967">
    <property type="entry name" value="Adhesin YadA, collagen-binding domain"/>
    <property type="match status" value="1"/>
</dbReference>
<dbReference type="Proteomes" id="UP000218022">
    <property type="component" value="Unassembled WGS sequence"/>
</dbReference>
<evidence type="ECO:0000313" key="2">
    <source>
        <dbReference type="EMBL" id="PCE27080.1"/>
    </source>
</evidence>
<dbReference type="Gene3D" id="3.30.1300.30">
    <property type="entry name" value="GSPII I/J protein-like"/>
    <property type="match status" value="1"/>
</dbReference>
<accession>A0A2A4F345</accession>
<dbReference type="InterPro" id="IPR011049">
    <property type="entry name" value="Serralysin-like_metalloprot_C"/>
</dbReference>
<reference evidence="2 3" key="1">
    <citation type="submission" date="2017-01" db="EMBL/GenBank/DDBJ databases">
        <title>Whole-Genome Shotgun Sequencing of Two beta-Proteobacterial Species in Search of the Bulgecin Biosynthetic Cluster.</title>
        <authorList>
            <person name="Horsman M.E."/>
            <person name="Marous D.R."/>
            <person name="Li R."/>
            <person name="Oliver R.A."/>
            <person name="Byun B."/>
            <person name="Emrich S.J."/>
            <person name="Boggess B."/>
            <person name="Townsend C.A."/>
            <person name="Mobashery S."/>
        </authorList>
    </citation>
    <scope>NUCLEOTIDE SEQUENCE [LARGE SCALE GENOMIC DNA]</scope>
    <source>
        <strain evidence="2 3">ATCC 31363</strain>
    </source>
</reference>
<organism evidence="2 3">
    <name type="scientific">Paraburkholderia acidicola</name>
    <dbReference type="NCBI Taxonomy" id="1912599"/>
    <lineage>
        <taxon>Bacteria</taxon>
        <taxon>Pseudomonadati</taxon>
        <taxon>Pseudomonadota</taxon>
        <taxon>Betaproteobacteria</taxon>
        <taxon>Burkholderiales</taxon>
        <taxon>Burkholderiaceae</taxon>
        <taxon>Paraburkholderia</taxon>
    </lineage>
</organism>
<dbReference type="SUPFAM" id="SSF54523">
    <property type="entry name" value="Pili subunits"/>
    <property type="match status" value="1"/>
</dbReference>
<feature type="domain" description="Trimeric autotransporter adhesin YadA-like head" evidence="1">
    <location>
        <begin position="21"/>
        <end position="47"/>
    </location>
</feature>
<gene>
    <name evidence="2" type="ORF">BWP39_09850</name>
</gene>